<proteinExistence type="predicted"/>
<dbReference type="EMBL" id="MH271298">
    <property type="protein sequence ID" value="AWY04855.1"/>
    <property type="molecule type" value="Genomic_DNA"/>
</dbReference>
<accession>A0A2Z4Q4K0</accession>
<gene>
    <name evidence="1" type="primary">18</name>
    <name evidence="1" type="ORF">PBI_FLOOF_18</name>
</gene>
<evidence type="ECO:0000313" key="2">
    <source>
        <dbReference type="Proteomes" id="UP000251585"/>
    </source>
</evidence>
<protein>
    <submittedName>
        <fullName evidence="1">Uncharacterized protein</fullName>
    </submittedName>
</protein>
<sequence>MDPLDTPPILAVRTLTCPTEDCLNFGVAITIECVATVICGACGEPITD</sequence>
<keyword evidence="2" id="KW-1185">Reference proteome</keyword>
<organism evidence="1 2">
    <name type="scientific">Microbacterium phage Floof</name>
    <dbReference type="NCBI Taxonomy" id="2201433"/>
    <lineage>
        <taxon>Viruses</taxon>
        <taxon>Duplodnaviria</taxon>
        <taxon>Heunggongvirae</taxon>
        <taxon>Uroviricota</taxon>
        <taxon>Caudoviricetes</taxon>
        <taxon>Casidaviridae</taxon>
        <taxon>Percivalvirus</taxon>
        <taxon>Percivalvirus floof</taxon>
    </lineage>
</organism>
<evidence type="ECO:0000313" key="1">
    <source>
        <dbReference type="EMBL" id="AWY04855.1"/>
    </source>
</evidence>
<name>A0A2Z4Q4K0_9CAUD</name>
<dbReference type="Proteomes" id="UP000251585">
    <property type="component" value="Segment"/>
</dbReference>
<reference evidence="2" key="1">
    <citation type="submission" date="2018-04" db="EMBL/GenBank/DDBJ databases">
        <authorList>
            <person name="Go L.Y."/>
            <person name="Mitchell J.A."/>
        </authorList>
    </citation>
    <scope>NUCLEOTIDE SEQUENCE [LARGE SCALE GENOMIC DNA]</scope>
</reference>